<keyword evidence="3" id="KW-1185">Reference proteome</keyword>
<accession>A0A931H8J9</accession>
<protein>
    <submittedName>
        <fullName evidence="2">Right-handed parallel beta-helix repeat-containing protein</fullName>
    </submittedName>
</protein>
<sequence length="323" mass="34757">MATRFRYRTTMILAGAGAVALGIGVLALGTERVSAVPGRLVSAAASFAAPTTIEQVIARAKDGEVIELEAKDYGEILIKGHTWAKPVTIRAQPGTHGTLKIVKSQGVNVTGGDFGHIEKGYAMHVHLSKNVNISDVSLTAAPRGLVISRSQNVSVSKARITEMRIDGINVAASQHVTIVDSSCARFNTGKAHPDCIQLWSDPKRGGTTKDVTLLRNRSDGNMQGFTAFNHVRDGVDDGGFDRLVFRDNWVTGYYPNGVAVYDCRNCDISNNTAVTPPDAKWHVIVRAIRCTDCTVEGNVNGKRPSELRKASVEVENTSASETR</sequence>
<organism evidence="2 3">
    <name type="scientific">Novosphingobium aureum</name>
    <dbReference type="NCBI Taxonomy" id="2792964"/>
    <lineage>
        <taxon>Bacteria</taxon>
        <taxon>Pseudomonadati</taxon>
        <taxon>Pseudomonadota</taxon>
        <taxon>Alphaproteobacteria</taxon>
        <taxon>Sphingomonadales</taxon>
        <taxon>Sphingomonadaceae</taxon>
        <taxon>Novosphingobium</taxon>
    </lineage>
</organism>
<evidence type="ECO:0000313" key="3">
    <source>
        <dbReference type="Proteomes" id="UP000617634"/>
    </source>
</evidence>
<feature type="compositionally biased region" description="Basic and acidic residues" evidence="1">
    <location>
        <begin position="303"/>
        <end position="312"/>
    </location>
</feature>
<evidence type="ECO:0000313" key="2">
    <source>
        <dbReference type="EMBL" id="MBH0111342.1"/>
    </source>
</evidence>
<comment type="caution">
    <text evidence="2">The sequence shown here is derived from an EMBL/GenBank/DDBJ whole genome shotgun (WGS) entry which is preliminary data.</text>
</comment>
<dbReference type="InterPro" id="IPR012334">
    <property type="entry name" value="Pectin_lyas_fold"/>
</dbReference>
<dbReference type="Proteomes" id="UP000617634">
    <property type="component" value="Unassembled WGS sequence"/>
</dbReference>
<feature type="region of interest" description="Disordered" evidence="1">
    <location>
        <begin position="301"/>
        <end position="323"/>
    </location>
</feature>
<dbReference type="RefSeq" id="WP_197159662.1">
    <property type="nucleotide sequence ID" value="NZ_JADZGI010000001.1"/>
</dbReference>
<reference evidence="2" key="1">
    <citation type="submission" date="2020-11" db="EMBL/GenBank/DDBJ databases">
        <title>Novosphingobium aureum sp. nov., a marine bacterium isolated from sediment of a salt flat.</title>
        <authorList>
            <person name="Yoo Y."/>
            <person name="Kim J.-J."/>
        </authorList>
    </citation>
    <scope>NUCLEOTIDE SEQUENCE</scope>
    <source>
        <strain evidence="2">YJ-S2-02</strain>
    </source>
</reference>
<evidence type="ECO:0000256" key="1">
    <source>
        <dbReference type="SAM" id="MobiDB-lite"/>
    </source>
</evidence>
<gene>
    <name evidence="2" type="ORF">I5E68_00065</name>
</gene>
<feature type="compositionally biased region" description="Polar residues" evidence="1">
    <location>
        <begin position="314"/>
        <end position="323"/>
    </location>
</feature>
<name>A0A931H8J9_9SPHN</name>
<dbReference type="SUPFAM" id="SSF51126">
    <property type="entry name" value="Pectin lyase-like"/>
    <property type="match status" value="1"/>
</dbReference>
<dbReference type="EMBL" id="JADZGI010000001">
    <property type="protein sequence ID" value="MBH0111342.1"/>
    <property type="molecule type" value="Genomic_DNA"/>
</dbReference>
<dbReference type="InterPro" id="IPR011050">
    <property type="entry name" value="Pectin_lyase_fold/virulence"/>
</dbReference>
<proteinExistence type="predicted"/>
<dbReference type="Gene3D" id="2.160.20.10">
    <property type="entry name" value="Single-stranded right-handed beta-helix, Pectin lyase-like"/>
    <property type="match status" value="1"/>
</dbReference>
<dbReference type="AlphaFoldDB" id="A0A931H8J9"/>